<feature type="active site" description="Proton donor/acceptor" evidence="10">
    <location>
        <position position="282"/>
    </location>
</feature>
<evidence type="ECO:0000313" key="16">
    <source>
        <dbReference type="Proteomes" id="UP000234951"/>
    </source>
</evidence>
<feature type="binding site" evidence="11">
    <location>
        <position position="235"/>
    </location>
    <ligand>
        <name>substrate</name>
    </ligand>
</feature>
<evidence type="ECO:0000256" key="4">
    <source>
        <dbReference type="ARBA" id="ARBA00022723"/>
    </source>
</evidence>
<feature type="binding site" evidence="11">
    <location>
        <position position="148"/>
    </location>
    <ligand>
        <name>substrate</name>
    </ligand>
</feature>
<evidence type="ECO:0000256" key="3">
    <source>
        <dbReference type="ARBA" id="ARBA00018029"/>
    </source>
</evidence>
<feature type="binding site" evidence="12">
    <location>
        <position position="224"/>
    </location>
    <ligand>
        <name>Zn(2+)</name>
        <dbReference type="ChEBI" id="CHEBI:29105"/>
    </ligand>
</feature>
<dbReference type="PANTHER" id="PTHR11113">
    <property type="entry name" value="N-ACETYLGLUCOSAMINE-6-PHOSPHATE DEACETYLASE"/>
    <property type="match status" value="1"/>
</dbReference>
<dbReference type="SUPFAM" id="SSF51556">
    <property type="entry name" value="Metallo-dependent hydrolases"/>
    <property type="match status" value="1"/>
</dbReference>
<accession>A0A2N5GQI7</accession>
<dbReference type="OrthoDB" id="9776488at2"/>
<comment type="pathway">
    <text evidence="8">Amino-sugar metabolism; N-acetylneuraminate degradation; D-fructose 6-phosphate from N-acetylneuraminate: step 4/5.</text>
</comment>
<name>A0A2N5GQI7_9BACI</name>
<comment type="similarity">
    <text evidence="1 9">Belongs to the metallo-dependent hydrolases superfamily. NagA family.</text>
</comment>
<evidence type="ECO:0000256" key="9">
    <source>
        <dbReference type="PIRNR" id="PIRNR038994"/>
    </source>
</evidence>
<keyword evidence="17" id="KW-1185">Reference proteome</keyword>
<dbReference type="InterPro" id="IPR003764">
    <property type="entry name" value="GlcNAc_6-P_deAcase"/>
</dbReference>
<dbReference type="Proteomes" id="UP000234951">
    <property type="component" value="Unassembled WGS sequence"/>
</dbReference>
<evidence type="ECO:0000256" key="5">
    <source>
        <dbReference type="ARBA" id="ARBA00022801"/>
    </source>
</evidence>
<evidence type="ECO:0000256" key="12">
    <source>
        <dbReference type="PIRSR" id="PIRSR038994-3"/>
    </source>
</evidence>
<dbReference type="AlphaFoldDB" id="A0A2N5GQI7"/>
<dbReference type="SUPFAM" id="SSF51338">
    <property type="entry name" value="Composite domain of metallo-dependent hydrolases"/>
    <property type="match status" value="1"/>
</dbReference>
<feature type="binding site" evidence="11">
    <location>
        <begin position="315"/>
        <end position="317"/>
    </location>
    <ligand>
        <name>substrate</name>
    </ligand>
</feature>
<evidence type="ECO:0000313" key="14">
    <source>
        <dbReference type="EMBL" id="PLR85345.1"/>
    </source>
</evidence>
<organism evidence="14 16">
    <name type="scientific">Bacillus canaveralius</name>
    <dbReference type="NCBI Taxonomy" id="1403243"/>
    <lineage>
        <taxon>Bacteria</taxon>
        <taxon>Bacillati</taxon>
        <taxon>Bacillota</taxon>
        <taxon>Bacilli</taxon>
        <taxon>Bacillales</taxon>
        <taxon>Bacillaceae</taxon>
        <taxon>Bacillus</taxon>
    </lineage>
</organism>
<evidence type="ECO:0000313" key="17">
    <source>
        <dbReference type="Proteomes" id="UP000235114"/>
    </source>
</evidence>
<dbReference type="PIRSF" id="PIRSF038994">
    <property type="entry name" value="NagA"/>
    <property type="match status" value="1"/>
</dbReference>
<gene>
    <name evidence="14" type="primary">nagA</name>
    <name evidence="14" type="ORF">CU635_04255</name>
    <name evidence="15" type="ORF">CVD25_06290</name>
</gene>
<proteinExistence type="inferred from homology"/>
<evidence type="ECO:0000256" key="10">
    <source>
        <dbReference type="PIRSR" id="PIRSR038994-1"/>
    </source>
</evidence>
<feature type="domain" description="Amidohydrolase-related" evidence="13">
    <location>
        <begin position="57"/>
        <end position="386"/>
    </location>
</feature>
<evidence type="ECO:0000256" key="2">
    <source>
        <dbReference type="ARBA" id="ARBA00011899"/>
    </source>
</evidence>
<feature type="binding site" evidence="12">
    <location>
        <position position="203"/>
    </location>
    <ligand>
        <name>Zn(2+)</name>
        <dbReference type="ChEBI" id="CHEBI:29105"/>
    </ligand>
</feature>
<evidence type="ECO:0000313" key="15">
    <source>
        <dbReference type="EMBL" id="PLR99335.1"/>
    </source>
</evidence>
<evidence type="ECO:0000256" key="11">
    <source>
        <dbReference type="PIRSR" id="PIRSR038994-2"/>
    </source>
</evidence>
<keyword evidence="4 12" id="KW-0479">Metal-binding</keyword>
<evidence type="ECO:0000259" key="13">
    <source>
        <dbReference type="Pfam" id="PF01979"/>
    </source>
</evidence>
<dbReference type="Gene3D" id="2.30.40.10">
    <property type="entry name" value="Urease, subunit C, domain 1"/>
    <property type="match status" value="1"/>
</dbReference>
<evidence type="ECO:0000256" key="6">
    <source>
        <dbReference type="ARBA" id="ARBA00023277"/>
    </source>
</evidence>
<keyword evidence="5 9" id="KW-0378">Hydrolase</keyword>
<dbReference type="PANTHER" id="PTHR11113:SF14">
    <property type="entry name" value="N-ACETYLGLUCOSAMINE-6-PHOSPHATE DEACETYLASE"/>
    <property type="match status" value="1"/>
</dbReference>
<dbReference type="RefSeq" id="WP_101575942.1">
    <property type="nucleotide sequence ID" value="NZ_PGVA01000007.1"/>
</dbReference>
<dbReference type="GO" id="GO:0006046">
    <property type="term" value="P:N-acetylglucosamine catabolic process"/>
    <property type="evidence" value="ECO:0007669"/>
    <property type="project" value="TreeGrafter"/>
</dbReference>
<dbReference type="EMBL" id="PGVD01000016">
    <property type="protein sequence ID" value="PLR99335.1"/>
    <property type="molecule type" value="Genomic_DNA"/>
</dbReference>
<dbReference type="Pfam" id="PF01979">
    <property type="entry name" value="Amidohydro_1"/>
    <property type="match status" value="1"/>
</dbReference>
<feature type="binding site" evidence="12">
    <location>
        <position position="137"/>
    </location>
    <ligand>
        <name>Zn(2+)</name>
        <dbReference type="ChEBI" id="CHEBI:29105"/>
    </ligand>
</feature>
<dbReference type="InterPro" id="IPR006680">
    <property type="entry name" value="Amidohydro-rel"/>
</dbReference>
<reference evidence="15 17" key="2">
    <citation type="submission" date="2017-12" db="EMBL/GenBank/DDBJ databases">
        <title>Comparative Functional Genomics of Dry Heat Resistant strains isolated from the Viking Spacecraft.</title>
        <authorList>
            <person name="Seuylemezian A."/>
            <person name="Cooper K."/>
            <person name="Vaishampayan P."/>
        </authorList>
    </citation>
    <scope>NUCLEOTIDE SEQUENCE [LARGE SCALE GENOMIC DNA]</scope>
    <source>
        <strain evidence="15 17">ATCC 29669</strain>
    </source>
</reference>
<keyword evidence="6 9" id="KW-0119">Carbohydrate metabolism</keyword>
<protein>
    <recommendedName>
        <fullName evidence="3">N-acetylglucosamine-6-phosphate deacetylase</fullName>
        <ecNumber evidence="2">3.5.1.25</ecNumber>
    </recommendedName>
</protein>
<dbReference type="NCBIfam" id="TIGR00221">
    <property type="entry name" value="nagA"/>
    <property type="match status" value="1"/>
</dbReference>
<dbReference type="EMBL" id="PGVA01000007">
    <property type="protein sequence ID" value="PLR85345.1"/>
    <property type="molecule type" value="Genomic_DNA"/>
</dbReference>
<dbReference type="GO" id="GO:0008448">
    <property type="term" value="F:N-acetylglucosamine-6-phosphate deacetylase activity"/>
    <property type="evidence" value="ECO:0007669"/>
    <property type="project" value="UniProtKB-EC"/>
</dbReference>
<dbReference type="CDD" id="cd00854">
    <property type="entry name" value="NagA"/>
    <property type="match status" value="1"/>
</dbReference>
<dbReference type="FunFam" id="3.20.20.140:FF:000004">
    <property type="entry name" value="N-acetylglucosamine-6-phosphate deacetylase"/>
    <property type="match status" value="1"/>
</dbReference>
<dbReference type="Gene3D" id="3.20.20.140">
    <property type="entry name" value="Metal-dependent hydrolases"/>
    <property type="match status" value="1"/>
</dbReference>
<evidence type="ECO:0000256" key="7">
    <source>
        <dbReference type="ARBA" id="ARBA00047647"/>
    </source>
</evidence>
<comment type="caution">
    <text evidence="14">The sequence shown here is derived from an EMBL/GenBank/DDBJ whole genome shotgun (WGS) entry which is preliminary data.</text>
</comment>
<evidence type="ECO:0000256" key="8">
    <source>
        <dbReference type="ARBA" id="ARBA00060590"/>
    </source>
</evidence>
<dbReference type="InterPro" id="IPR032466">
    <property type="entry name" value="Metal_Hydrolase"/>
</dbReference>
<dbReference type="EC" id="3.5.1.25" evidence="2"/>
<feature type="binding site" evidence="11">
    <location>
        <begin position="227"/>
        <end position="228"/>
    </location>
    <ligand>
        <name>substrate</name>
    </ligand>
</feature>
<dbReference type="GO" id="GO:0046872">
    <property type="term" value="F:metal ion binding"/>
    <property type="evidence" value="ECO:0007669"/>
    <property type="project" value="UniProtKB-KW"/>
</dbReference>
<reference evidence="14 16" key="1">
    <citation type="submission" date="2017-11" db="EMBL/GenBank/DDBJ databases">
        <title>Comparitive Functional Genomics of Dry Heat Resistant strains isolated from the Viking Spacecraft.</title>
        <authorList>
            <person name="Seuylemezian A."/>
            <person name="Cooper K."/>
            <person name="Vaishampayan P."/>
        </authorList>
    </citation>
    <scope>NUCLEOTIDE SEQUENCE [LARGE SCALE GENOMIC DNA]</scope>
    <source>
        <strain evidence="14 16">M4.6</strain>
    </source>
</reference>
<feature type="binding site" evidence="11">
    <location>
        <position position="259"/>
    </location>
    <ligand>
        <name>substrate</name>
    </ligand>
</feature>
<comment type="cofactor">
    <cofactor evidence="12">
        <name>a divalent metal cation</name>
        <dbReference type="ChEBI" id="CHEBI:60240"/>
    </cofactor>
    <text evidence="12">Binds 1 divalent metal cation per subunit.</text>
</comment>
<dbReference type="InterPro" id="IPR011059">
    <property type="entry name" value="Metal-dep_hydrolase_composite"/>
</dbReference>
<sequence length="397" mass="42773">MDRLLIVNGRIALENEWLNNGFIYIEGTAIKEIGTMDQLPNLDEQARIIDLSAGYTAVPGFIDVHIHGAGGADTMDATPDALTTIAATLPSEGTTSFLATTITQEKTAIKKALENAAQYSTTQNKPGKAEMLGIHLEGPFINKIRAGAQPEEYIIDPDIDLFRDWQQAAENQIKLVTVAPELANGLDFIHYLHETGVIASIGHSDANYEVMAKAAGAGARHVTHLFNGMRGLHHREPGTAGAALLLNELKIELIADGIHVRPEMVKLVLNAKGKDGMILITDAMRAKCLKNGEYDLGGQNVKVADGKALLADGTLAGSILKMNNAVKNVNEFTNAPLLDVIKLASANPAKQLNMFDRKGSIAPGKDADIVILDEQLRVIITLCRGQIAYGKEVFDKQ</sequence>
<dbReference type="Proteomes" id="UP000235114">
    <property type="component" value="Unassembled WGS sequence"/>
</dbReference>
<comment type="catalytic activity">
    <reaction evidence="7">
        <text>N-acetyl-D-glucosamine 6-phosphate + H2O = D-glucosamine 6-phosphate + acetate</text>
        <dbReference type="Rhea" id="RHEA:22936"/>
        <dbReference type="ChEBI" id="CHEBI:15377"/>
        <dbReference type="ChEBI" id="CHEBI:30089"/>
        <dbReference type="ChEBI" id="CHEBI:57513"/>
        <dbReference type="ChEBI" id="CHEBI:58725"/>
        <dbReference type="EC" id="3.5.1.25"/>
    </reaction>
</comment>
<evidence type="ECO:0000256" key="1">
    <source>
        <dbReference type="ARBA" id="ARBA00010716"/>
    </source>
</evidence>